<keyword evidence="3" id="KW-1185">Reference proteome</keyword>
<dbReference type="EMBL" id="MASW01000006">
    <property type="protein sequence ID" value="PXY21477.1"/>
    <property type="molecule type" value="Genomic_DNA"/>
</dbReference>
<keyword evidence="1" id="KW-0732">Signal</keyword>
<feature type="signal peptide" evidence="1">
    <location>
        <begin position="1"/>
        <end position="15"/>
    </location>
</feature>
<protein>
    <recommendedName>
        <fullName evidence="4">Alpha/beta hydrolase</fullName>
    </recommendedName>
</protein>
<proteinExistence type="predicted"/>
<dbReference type="SUPFAM" id="SSF53474">
    <property type="entry name" value="alpha/beta-Hydrolases"/>
    <property type="match status" value="1"/>
</dbReference>
<dbReference type="AlphaFoldDB" id="A0A2V4AMN8"/>
<gene>
    <name evidence="2" type="ORF">BAY60_28290</name>
</gene>
<name>A0A2V4AMN8_9PSEU</name>
<evidence type="ECO:0008006" key="4">
    <source>
        <dbReference type="Google" id="ProtNLM"/>
    </source>
</evidence>
<comment type="caution">
    <text evidence="2">The sequence shown here is derived from an EMBL/GenBank/DDBJ whole genome shotgun (WGS) entry which is preliminary data.</text>
</comment>
<feature type="chain" id="PRO_5016104009" description="Alpha/beta hydrolase" evidence="1">
    <location>
        <begin position="16"/>
        <end position="459"/>
    </location>
</feature>
<dbReference type="Proteomes" id="UP000249915">
    <property type="component" value="Unassembled WGS sequence"/>
</dbReference>
<organism evidence="2 3">
    <name type="scientific">Prauserella muralis</name>
    <dbReference type="NCBI Taxonomy" id="588067"/>
    <lineage>
        <taxon>Bacteria</taxon>
        <taxon>Bacillati</taxon>
        <taxon>Actinomycetota</taxon>
        <taxon>Actinomycetes</taxon>
        <taxon>Pseudonocardiales</taxon>
        <taxon>Pseudonocardiaceae</taxon>
        <taxon>Prauserella</taxon>
    </lineage>
</organism>
<reference evidence="2 3" key="1">
    <citation type="submission" date="2016-07" db="EMBL/GenBank/DDBJ databases">
        <title>Draft genome sequence of Prauserella muralis DSM 45305, isolated from a mould-covered wall in an indoor environment.</title>
        <authorList>
            <person name="Ruckert C."/>
            <person name="Albersmeier A."/>
            <person name="Jiang C.-L."/>
            <person name="Jiang Y."/>
            <person name="Kalinowski J."/>
            <person name="Schneider O."/>
            <person name="Winkler A."/>
            <person name="Zotchev S.B."/>
        </authorList>
    </citation>
    <scope>NUCLEOTIDE SEQUENCE [LARGE SCALE GENOMIC DNA]</scope>
    <source>
        <strain evidence="2 3">DSM 45305</strain>
    </source>
</reference>
<accession>A0A2V4AMN8</accession>
<evidence type="ECO:0000313" key="2">
    <source>
        <dbReference type="EMBL" id="PXY21477.1"/>
    </source>
</evidence>
<evidence type="ECO:0000313" key="3">
    <source>
        <dbReference type="Proteomes" id="UP000249915"/>
    </source>
</evidence>
<sequence>MLACTAALAPNAAAAAGSGPTGPVSVRGTHPGGATYAIEVPRHWNGTVLTFSPGYGQGAGTEGRPAELGGNPAARTWLLDNGYALAGTRPFGDGWAVEETLRAVPQTMATFRRIAGEPEVTLAWGASMGGAVTAGLAESRPDVVDGALPYCASVAGPVAMLNQSLDAAFAFRTLLAPGEPSVRLTGFASAAEETRTTTTARRILDSAQRTAEGRARIALAAAFAQVSTWSVPGTAEPSRHDWAGQQAQQYAAFMPTVFSPRYPLEQRAGGNFSWNTGVDYTVQLRHSGRLRQVRARYEHAGLDLDADLRRLDRAPRIAASGEPVAYLERNVTPTGRLGVPVLTVHERGDNYPTVTQARAYADAVQRAGDRRLLRQAFVDRPGHCAYTPAELVSALLTLEDRVRTGTWKHPTAVSLNRLAARLASRNPELGTAMFVPLRPHEFLRPHSPALTGDRQQSSR</sequence>
<evidence type="ECO:0000256" key="1">
    <source>
        <dbReference type="SAM" id="SignalP"/>
    </source>
</evidence>
<dbReference type="Gene3D" id="3.40.50.1820">
    <property type="entry name" value="alpha/beta hydrolase"/>
    <property type="match status" value="1"/>
</dbReference>
<dbReference type="InterPro" id="IPR029058">
    <property type="entry name" value="AB_hydrolase_fold"/>
</dbReference>